<keyword evidence="3" id="KW-1185">Reference proteome</keyword>
<keyword evidence="1" id="KW-0472">Membrane</keyword>
<proteinExistence type="predicted"/>
<protein>
    <recommendedName>
        <fullName evidence="4">Flp pilus-assembly TadE/G-like</fullName>
    </recommendedName>
</protein>
<organism evidence="2 3">
    <name type="scientific">Actinomyces ruminicola</name>
    <dbReference type="NCBI Taxonomy" id="332524"/>
    <lineage>
        <taxon>Bacteria</taxon>
        <taxon>Bacillati</taxon>
        <taxon>Actinomycetota</taxon>
        <taxon>Actinomycetes</taxon>
        <taxon>Actinomycetales</taxon>
        <taxon>Actinomycetaceae</taxon>
        <taxon>Actinomyces</taxon>
    </lineage>
</organism>
<keyword evidence="1" id="KW-0812">Transmembrane</keyword>
<evidence type="ECO:0000313" key="3">
    <source>
        <dbReference type="Proteomes" id="UP000198541"/>
    </source>
</evidence>
<accession>A0A1H0C1D3</accession>
<evidence type="ECO:0000256" key="1">
    <source>
        <dbReference type="SAM" id="Phobius"/>
    </source>
</evidence>
<gene>
    <name evidence="2" type="ORF">SAMN05216355_105119</name>
</gene>
<dbReference type="STRING" id="332524.SAMN04487766_11465"/>
<evidence type="ECO:0000313" key="2">
    <source>
        <dbReference type="EMBL" id="SDN51723.1"/>
    </source>
</evidence>
<dbReference type="EMBL" id="FNIM01000005">
    <property type="protein sequence ID" value="SDN51723.1"/>
    <property type="molecule type" value="Genomic_DNA"/>
</dbReference>
<dbReference type="Proteomes" id="UP000198541">
    <property type="component" value="Unassembled WGS sequence"/>
</dbReference>
<name>A0A1H0C1D3_9ACTO</name>
<feature type="transmembrane region" description="Helical" evidence="1">
    <location>
        <begin position="52"/>
        <end position="77"/>
    </location>
</feature>
<keyword evidence="1" id="KW-1133">Transmembrane helix</keyword>
<sequence length="188" mass="19174">MNRAGGHGAQWVRHAAERWQRAVEHLRCAARRSRLVSVRMRRAAAGEDGQTLLLGVGLITVVLALILVLASASAVYLDLKTLTSLADSAAAAAADAVDEDSYFGGAATDAGPGVLSDTGVQAAAAADLVSQPVELTGLQIAEAYSPDGATAVVTLTAYSQPPFLPWGVIPASGFTITATGTARATTGM</sequence>
<dbReference type="AlphaFoldDB" id="A0A1H0C1D3"/>
<reference evidence="3" key="1">
    <citation type="submission" date="2016-10" db="EMBL/GenBank/DDBJ databases">
        <authorList>
            <person name="Varghese N."/>
            <person name="Submissions S."/>
        </authorList>
    </citation>
    <scope>NUCLEOTIDE SEQUENCE [LARGE SCALE GENOMIC DNA]</scope>
    <source>
        <strain evidence="3">DSM 27982</strain>
    </source>
</reference>
<evidence type="ECO:0008006" key="4">
    <source>
        <dbReference type="Google" id="ProtNLM"/>
    </source>
</evidence>